<organism evidence="3">
    <name type="scientific">Nippostrongylus brasiliensis</name>
    <name type="common">Rat hookworm</name>
    <dbReference type="NCBI Taxonomy" id="27835"/>
    <lineage>
        <taxon>Eukaryota</taxon>
        <taxon>Metazoa</taxon>
        <taxon>Ecdysozoa</taxon>
        <taxon>Nematoda</taxon>
        <taxon>Chromadorea</taxon>
        <taxon>Rhabditida</taxon>
        <taxon>Rhabditina</taxon>
        <taxon>Rhabditomorpha</taxon>
        <taxon>Strongyloidea</taxon>
        <taxon>Heligmosomidae</taxon>
        <taxon>Nippostrongylus</taxon>
    </lineage>
</organism>
<proteinExistence type="predicted"/>
<dbReference type="WBParaSite" id="NBR_0001427801-mRNA-1">
    <property type="protein sequence ID" value="NBR_0001427801-mRNA-1"/>
    <property type="gene ID" value="NBR_0001427801"/>
</dbReference>
<reference evidence="3" key="1">
    <citation type="submission" date="2017-02" db="UniProtKB">
        <authorList>
            <consortium name="WormBaseParasite"/>
        </authorList>
    </citation>
    <scope>IDENTIFICATION</scope>
</reference>
<reference evidence="1 2" key="2">
    <citation type="submission" date="2018-11" db="EMBL/GenBank/DDBJ databases">
        <authorList>
            <consortium name="Pathogen Informatics"/>
        </authorList>
    </citation>
    <scope>NUCLEOTIDE SEQUENCE [LARGE SCALE GENOMIC DNA]</scope>
</reference>
<protein>
    <submittedName>
        <fullName evidence="3">Urotensin-2B</fullName>
    </submittedName>
</protein>
<keyword evidence="2" id="KW-1185">Reference proteome</keyword>
<evidence type="ECO:0000313" key="3">
    <source>
        <dbReference type="WBParaSite" id="NBR_0001427801-mRNA-1"/>
    </source>
</evidence>
<dbReference type="AlphaFoldDB" id="A0A0N4YCK6"/>
<accession>A0A0N4YCK6</accession>
<evidence type="ECO:0000313" key="1">
    <source>
        <dbReference type="EMBL" id="VDL77868.1"/>
    </source>
</evidence>
<name>A0A0N4YCK6_NIPBR</name>
<evidence type="ECO:0000313" key="2">
    <source>
        <dbReference type="Proteomes" id="UP000271162"/>
    </source>
</evidence>
<dbReference type="Proteomes" id="UP000271162">
    <property type="component" value="Unassembled WGS sequence"/>
</dbReference>
<gene>
    <name evidence="1" type="ORF">NBR_LOCUS14279</name>
</gene>
<sequence>MRSGRSSCPGLLSSAVLILLLLHTLYSILYAPPIFPNSKAMFSFKFVPRHFSWYILTRDDSYVLVDDLLQDLSAFDADESYMAVIGAKSLQDAFSSLSDSLISLHNLTLADMRIFDLLLNRIKVLPQL</sequence>
<dbReference type="EMBL" id="UYSL01021300">
    <property type="protein sequence ID" value="VDL77868.1"/>
    <property type="molecule type" value="Genomic_DNA"/>
</dbReference>